<dbReference type="AlphaFoldDB" id="A0A6G1EBP5"/>
<evidence type="ECO:0008006" key="4">
    <source>
        <dbReference type="Google" id="ProtNLM"/>
    </source>
</evidence>
<proteinExistence type="predicted"/>
<evidence type="ECO:0000313" key="3">
    <source>
        <dbReference type="Proteomes" id="UP000479710"/>
    </source>
</evidence>
<protein>
    <recommendedName>
        <fullName evidence="4">BED-type domain-containing protein</fullName>
    </recommendedName>
</protein>
<dbReference type="PANTHER" id="PTHR46951">
    <property type="entry name" value="BED-TYPE DOMAIN-CONTAINING PROTEIN"/>
    <property type="match status" value="1"/>
</dbReference>
<evidence type="ECO:0000313" key="2">
    <source>
        <dbReference type="EMBL" id="KAF0922210.1"/>
    </source>
</evidence>
<dbReference type="PANTHER" id="PTHR46951:SF2">
    <property type="entry name" value="BED-TYPE DOMAIN-CONTAINING PROTEIN"/>
    <property type="match status" value="1"/>
</dbReference>
<dbReference type="OrthoDB" id="695427at2759"/>
<dbReference type="Proteomes" id="UP000479710">
    <property type="component" value="Unassembled WGS sequence"/>
</dbReference>
<keyword evidence="3" id="KW-1185">Reference proteome</keyword>
<reference evidence="2 3" key="1">
    <citation type="submission" date="2019-11" db="EMBL/GenBank/DDBJ databases">
        <title>Whole genome sequence of Oryza granulata.</title>
        <authorList>
            <person name="Li W."/>
        </authorList>
    </citation>
    <scope>NUCLEOTIDE SEQUENCE [LARGE SCALE GENOMIC DNA]</scope>
    <source>
        <strain evidence="3">cv. Menghai</strain>
        <tissue evidence="2">Leaf</tissue>
    </source>
</reference>
<evidence type="ECO:0000256" key="1">
    <source>
        <dbReference type="SAM" id="MobiDB-lite"/>
    </source>
</evidence>
<sequence length="173" mass="18518">MSCEPVMALEDEGGGNPAATVTKGAVDPREKGKSVAGTSSSAAAGRARSMTTDNNVEVVTQQGKRVKLKIKNGIEDPWSHGDHYGSSGFKCHYCVLAIKSGGASRLGEHLAGIKGQVAACPNVPLSIRALMIDEKAARLSRAKRNKEMRLYVDKRGYGRHQRFGAFKQCKNSS</sequence>
<organism evidence="2 3">
    <name type="scientific">Oryza meyeriana var. granulata</name>
    <dbReference type="NCBI Taxonomy" id="110450"/>
    <lineage>
        <taxon>Eukaryota</taxon>
        <taxon>Viridiplantae</taxon>
        <taxon>Streptophyta</taxon>
        <taxon>Embryophyta</taxon>
        <taxon>Tracheophyta</taxon>
        <taxon>Spermatophyta</taxon>
        <taxon>Magnoliopsida</taxon>
        <taxon>Liliopsida</taxon>
        <taxon>Poales</taxon>
        <taxon>Poaceae</taxon>
        <taxon>BOP clade</taxon>
        <taxon>Oryzoideae</taxon>
        <taxon>Oryzeae</taxon>
        <taxon>Oryzinae</taxon>
        <taxon>Oryza</taxon>
        <taxon>Oryza meyeriana</taxon>
    </lineage>
</organism>
<feature type="compositionally biased region" description="Polar residues" evidence="1">
    <location>
        <begin position="50"/>
        <end position="60"/>
    </location>
</feature>
<feature type="region of interest" description="Disordered" evidence="1">
    <location>
        <begin position="1"/>
        <end position="60"/>
    </location>
</feature>
<feature type="compositionally biased region" description="Low complexity" evidence="1">
    <location>
        <begin position="34"/>
        <end position="49"/>
    </location>
</feature>
<name>A0A6G1EBP5_9ORYZ</name>
<dbReference type="EMBL" id="SPHZ02000004">
    <property type="protein sequence ID" value="KAF0922210.1"/>
    <property type="molecule type" value="Genomic_DNA"/>
</dbReference>
<comment type="caution">
    <text evidence="2">The sequence shown here is derived from an EMBL/GenBank/DDBJ whole genome shotgun (WGS) entry which is preliminary data.</text>
</comment>
<gene>
    <name evidence="2" type="ORF">E2562_028802</name>
</gene>
<accession>A0A6G1EBP5</accession>